<dbReference type="GO" id="GO:0005794">
    <property type="term" value="C:Golgi apparatus"/>
    <property type="evidence" value="ECO:0007669"/>
    <property type="project" value="TreeGrafter"/>
</dbReference>
<dbReference type="Proteomes" id="UP000192578">
    <property type="component" value="Unassembled WGS sequence"/>
</dbReference>
<evidence type="ECO:0000256" key="10">
    <source>
        <dbReference type="PROSITE-ProRule" id="PRU00175"/>
    </source>
</evidence>
<evidence type="ECO:0000256" key="4">
    <source>
        <dbReference type="ARBA" id="ARBA00022692"/>
    </source>
</evidence>
<dbReference type="SUPFAM" id="SSF57850">
    <property type="entry name" value="RING/U-box"/>
    <property type="match status" value="1"/>
</dbReference>
<organism evidence="14 15">
    <name type="scientific">Hypsibius exemplaris</name>
    <name type="common">Freshwater tardigrade</name>
    <dbReference type="NCBI Taxonomy" id="2072580"/>
    <lineage>
        <taxon>Eukaryota</taxon>
        <taxon>Metazoa</taxon>
        <taxon>Ecdysozoa</taxon>
        <taxon>Tardigrada</taxon>
        <taxon>Eutardigrada</taxon>
        <taxon>Parachela</taxon>
        <taxon>Hypsibioidea</taxon>
        <taxon>Hypsibiidae</taxon>
        <taxon>Hypsibius</taxon>
    </lineage>
</organism>
<feature type="compositionally biased region" description="Polar residues" evidence="12">
    <location>
        <begin position="158"/>
        <end position="171"/>
    </location>
</feature>
<dbReference type="InterPro" id="IPR039043">
    <property type="entry name" value="ZFPL1"/>
</dbReference>
<keyword evidence="8 11" id="KW-1133">Transmembrane helix</keyword>
<comment type="subcellular location">
    <subcellularLocation>
        <location evidence="1 11">Membrane</location>
        <topology evidence="1 11">Single-pass membrane protein</topology>
    </subcellularLocation>
</comment>
<evidence type="ECO:0000256" key="6">
    <source>
        <dbReference type="ARBA" id="ARBA00022771"/>
    </source>
</evidence>
<dbReference type="PANTHER" id="PTHR12981">
    <property type="entry name" value="ZINC FINGER PROTEIN-LIKE 1"/>
    <property type="match status" value="1"/>
</dbReference>
<dbReference type="InterPro" id="IPR058731">
    <property type="entry name" value="Znf-B_box_ZFPL1-like"/>
</dbReference>
<evidence type="ECO:0000256" key="1">
    <source>
        <dbReference type="ARBA" id="ARBA00004167"/>
    </source>
</evidence>
<evidence type="ECO:0000256" key="2">
    <source>
        <dbReference type="ARBA" id="ARBA00005561"/>
    </source>
</evidence>
<evidence type="ECO:0000256" key="12">
    <source>
        <dbReference type="SAM" id="MobiDB-lite"/>
    </source>
</evidence>
<evidence type="ECO:0000259" key="13">
    <source>
        <dbReference type="PROSITE" id="PS50089"/>
    </source>
</evidence>
<dbReference type="Pfam" id="PF25993">
    <property type="entry name" value="zf-B_box_ZFPL1"/>
    <property type="match status" value="1"/>
</dbReference>
<dbReference type="InterPro" id="IPR001841">
    <property type="entry name" value="Znf_RING"/>
</dbReference>
<accession>A0A1W0WZG5</accession>
<dbReference type="Gene3D" id="3.30.40.10">
    <property type="entry name" value="Zinc/RING finger domain, C3HC4 (zinc finger)"/>
    <property type="match status" value="1"/>
</dbReference>
<dbReference type="GO" id="GO:0008270">
    <property type="term" value="F:zinc ion binding"/>
    <property type="evidence" value="ECO:0007669"/>
    <property type="project" value="UniProtKB-UniRule"/>
</dbReference>
<gene>
    <name evidence="14" type="ORF">BV898_05413</name>
</gene>
<evidence type="ECO:0000256" key="8">
    <source>
        <dbReference type="ARBA" id="ARBA00022989"/>
    </source>
</evidence>
<dbReference type="EMBL" id="MTYJ01000029">
    <property type="protein sequence ID" value="OQV20593.1"/>
    <property type="molecule type" value="Genomic_DNA"/>
</dbReference>
<evidence type="ECO:0000256" key="11">
    <source>
        <dbReference type="RuleBase" id="RU369078"/>
    </source>
</evidence>
<dbReference type="GO" id="GO:0016020">
    <property type="term" value="C:membrane"/>
    <property type="evidence" value="ECO:0007669"/>
    <property type="project" value="UniProtKB-SubCell"/>
</dbReference>
<evidence type="ECO:0000256" key="7">
    <source>
        <dbReference type="ARBA" id="ARBA00022833"/>
    </source>
</evidence>
<evidence type="ECO:0000256" key="9">
    <source>
        <dbReference type="ARBA" id="ARBA00023136"/>
    </source>
</evidence>
<dbReference type="SMART" id="SM00184">
    <property type="entry name" value="RING"/>
    <property type="match status" value="1"/>
</dbReference>
<keyword evidence="15" id="KW-1185">Reference proteome</keyword>
<feature type="domain" description="RING-type" evidence="13">
    <location>
        <begin position="53"/>
        <end position="100"/>
    </location>
</feature>
<sequence length="299" mass="33432">MGLCKCARKRMTNLFCFEHHVNVCEDCLVHDHSKCVIKSYLNWLEDSDYDPNCPLCQRPLVDGECARLACYHVFHWTCLNRHAGQLPANTAPAGYKCPTCAQGIFPKSNLATPVADALRKQLETVEWGQTGLNAHPSDDSNFSATGAAALNEGVSTPNSYVRESQRETTISFDPKRSPGAEILPERDTLRRTGDAQHGRRDNFIPGIDSDTSEVKYRRKPFGEWISRLIRAYVPRPSANDAKAGMRRLFIAVLVILVMLLTFGVFMTSVNRSTTYEDALPELEKIDANPIRIEGGSRDQ</sequence>
<dbReference type="AlphaFoldDB" id="A0A1W0WZG5"/>
<dbReference type="InterPro" id="IPR058730">
    <property type="entry name" value="U-box_ZFPL1-like"/>
</dbReference>
<dbReference type="PROSITE" id="PS50089">
    <property type="entry name" value="ZF_RING_2"/>
    <property type="match status" value="1"/>
</dbReference>
<feature type="compositionally biased region" description="Basic and acidic residues" evidence="12">
    <location>
        <begin position="173"/>
        <end position="202"/>
    </location>
</feature>
<keyword evidence="6 10" id="KW-0863">Zinc-finger</keyword>
<dbReference type="Pfam" id="PF25998">
    <property type="entry name" value="U-box_ZFPL1"/>
    <property type="match status" value="1"/>
</dbReference>
<comment type="similarity">
    <text evidence="2 11">Belongs to the ZFPL1 family.</text>
</comment>
<evidence type="ECO:0000256" key="3">
    <source>
        <dbReference type="ARBA" id="ARBA00013701"/>
    </source>
</evidence>
<keyword evidence="9 11" id="KW-0472">Membrane</keyword>
<reference evidence="15" key="1">
    <citation type="submission" date="2017-01" db="EMBL/GenBank/DDBJ databases">
        <title>Comparative genomics of anhydrobiosis in the tardigrade Hypsibius dujardini.</title>
        <authorList>
            <person name="Yoshida Y."/>
            <person name="Koutsovoulos G."/>
            <person name="Laetsch D."/>
            <person name="Stevens L."/>
            <person name="Kumar S."/>
            <person name="Horikawa D."/>
            <person name="Ishino K."/>
            <person name="Komine S."/>
            <person name="Tomita M."/>
            <person name="Blaxter M."/>
            <person name="Arakawa K."/>
        </authorList>
    </citation>
    <scope>NUCLEOTIDE SEQUENCE [LARGE SCALE GENOMIC DNA]</scope>
    <source>
        <strain evidence="15">Z151</strain>
    </source>
</reference>
<dbReference type="InterPro" id="IPR013083">
    <property type="entry name" value="Znf_RING/FYVE/PHD"/>
</dbReference>
<evidence type="ECO:0000256" key="5">
    <source>
        <dbReference type="ARBA" id="ARBA00022723"/>
    </source>
</evidence>
<comment type="caution">
    <text evidence="14">The sequence shown here is derived from an EMBL/GenBank/DDBJ whole genome shotgun (WGS) entry which is preliminary data.</text>
</comment>
<feature type="transmembrane region" description="Helical" evidence="11">
    <location>
        <begin position="248"/>
        <end position="269"/>
    </location>
</feature>
<keyword evidence="4 11" id="KW-0812">Transmembrane</keyword>
<keyword evidence="7 11" id="KW-0862">Zinc</keyword>
<evidence type="ECO:0000313" key="15">
    <source>
        <dbReference type="Proteomes" id="UP000192578"/>
    </source>
</evidence>
<dbReference type="CDD" id="cd16487">
    <property type="entry name" value="mRING-H2-C3DHC3_ZFPL1"/>
    <property type="match status" value="1"/>
</dbReference>
<evidence type="ECO:0000313" key="14">
    <source>
        <dbReference type="EMBL" id="OQV20593.1"/>
    </source>
</evidence>
<feature type="region of interest" description="Disordered" evidence="12">
    <location>
        <begin position="158"/>
        <end position="209"/>
    </location>
</feature>
<proteinExistence type="inferred from homology"/>
<dbReference type="OrthoDB" id="1916590at2759"/>
<keyword evidence="5 11" id="KW-0479">Metal-binding</keyword>
<name>A0A1W0WZG5_HYPEX</name>
<dbReference type="PANTHER" id="PTHR12981:SF0">
    <property type="entry name" value="ZINC FINGER PROTEIN-LIKE 1"/>
    <property type="match status" value="1"/>
</dbReference>
<protein>
    <recommendedName>
        <fullName evidence="3 11">Zinc finger protein-like 1 homolog</fullName>
    </recommendedName>
</protein>